<dbReference type="Proteomes" id="UP000708208">
    <property type="component" value="Unassembled WGS sequence"/>
</dbReference>
<protein>
    <submittedName>
        <fullName evidence="1">Uncharacterized protein</fullName>
    </submittedName>
</protein>
<organism evidence="1 2">
    <name type="scientific">Allacma fusca</name>
    <dbReference type="NCBI Taxonomy" id="39272"/>
    <lineage>
        <taxon>Eukaryota</taxon>
        <taxon>Metazoa</taxon>
        <taxon>Ecdysozoa</taxon>
        <taxon>Arthropoda</taxon>
        <taxon>Hexapoda</taxon>
        <taxon>Collembola</taxon>
        <taxon>Symphypleona</taxon>
        <taxon>Sminthuridae</taxon>
        <taxon>Allacma</taxon>
    </lineage>
</organism>
<keyword evidence="2" id="KW-1185">Reference proteome</keyword>
<accession>A0A8J2M860</accession>
<feature type="non-terminal residue" evidence="1">
    <location>
        <position position="405"/>
    </location>
</feature>
<evidence type="ECO:0000313" key="2">
    <source>
        <dbReference type="Proteomes" id="UP000708208"/>
    </source>
</evidence>
<name>A0A8J2M860_9HEXA</name>
<gene>
    <name evidence="1" type="ORF">AFUS01_LOCUS44259</name>
</gene>
<evidence type="ECO:0000313" key="1">
    <source>
        <dbReference type="EMBL" id="CAG7834801.1"/>
    </source>
</evidence>
<dbReference type="EMBL" id="CAJVCH010570388">
    <property type="protein sequence ID" value="CAG7834801.1"/>
    <property type="molecule type" value="Genomic_DNA"/>
</dbReference>
<proteinExistence type="predicted"/>
<dbReference type="AlphaFoldDB" id="A0A8J2M860"/>
<dbReference type="OrthoDB" id="9973045at2759"/>
<reference evidence="1" key="1">
    <citation type="submission" date="2021-06" db="EMBL/GenBank/DDBJ databases">
        <authorList>
            <person name="Hodson N. C."/>
            <person name="Mongue J. A."/>
            <person name="Jaron S. K."/>
        </authorList>
    </citation>
    <scope>NUCLEOTIDE SEQUENCE</scope>
</reference>
<comment type="caution">
    <text evidence="1">The sequence shown here is derived from an EMBL/GenBank/DDBJ whole genome shotgun (WGS) entry which is preliminary data.</text>
</comment>
<sequence length="405" mass="45093">RRSNETGLGFMGYNVDVDKNLTILNNSSNDTKDVNDRIATLEGQHAILFQGIANLSSQCNSDVLNNLTQKNDEMFAKIMGLLNTMNSSIAELRTQVQNIDKNGTFFPTGTKNNTDGDTDKIDLDRLVNQARVRVFSGENYEGKYEDLDFSTNSKCQRLRGSLLEKVRSVDTNGTCVRLFLTGTCVGWSAAIYPGTGNSKNVLNSKLTTVTSVGPCLREEFEGAKAVPDPSGQKISKDSTNPQNYVPDLIEFESWNLYENGVRLTISEVNSIRGYYRGQGDRLEYVSALVRNIHLNSSARDTGSIQNSSYWESIDKKEGDIVGFVIPLALGGPSNETYNVFPQTPKGAAEWKERTTFISECIKSHPGADLWISTVFLFPNEQTKRPSWFTYRIRCAKEVSYGIVKN</sequence>